<feature type="compositionally biased region" description="Low complexity" evidence="1">
    <location>
        <begin position="93"/>
        <end position="111"/>
    </location>
</feature>
<dbReference type="RefSeq" id="XP_002431862.1">
    <property type="nucleotide sequence ID" value="XM_002431817.1"/>
</dbReference>
<protein>
    <submittedName>
        <fullName evidence="2 3">Uncharacterized protein</fullName>
    </submittedName>
</protein>
<dbReference type="VEuPathDB" id="VectorBase:PHUM551940"/>
<name>E0W0G8_PEDHC</name>
<dbReference type="CTD" id="8234643"/>
<organism>
    <name type="scientific">Pediculus humanus subsp. corporis</name>
    <name type="common">Body louse</name>
    <dbReference type="NCBI Taxonomy" id="121224"/>
    <lineage>
        <taxon>Eukaryota</taxon>
        <taxon>Metazoa</taxon>
        <taxon>Ecdysozoa</taxon>
        <taxon>Arthropoda</taxon>
        <taxon>Hexapoda</taxon>
        <taxon>Insecta</taxon>
        <taxon>Pterygota</taxon>
        <taxon>Neoptera</taxon>
        <taxon>Paraneoptera</taxon>
        <taxon>Psocodea</taxon>
        <taxon>Troctomorpha</taxon>
        <taxon>Phthiraptera</taxon>
        <taxon>Anoplura</taxon>
        <taxon>Pediculidae</taxon>
        <taxon>Pediculus</taxon>
    </lineage>
</organism>
<dbReference type="EMBL" id="DS235858">
    <property type="protein sequence ID" value="EEB19124.1"/>
    <property type="molecule type" value="Genomic_DNA"/>
</dbReference>
<dbReference type="EnsemblMetazoa" id="PHUM551940-RA">
    <property type="protein sequence ID" value="PHUM551940-PA"/>
    <property type="gene ID" value="PHUM551940"/>
</dbReference>
<feature type="compositionally biased region" description="Low complexity" evidence="1">
    <location>
        <begin position="138"/>
        <end position="149"/>
    </location>
</feature>
<dbReference type="AlphaFoldDB" id="E0W0G8"/>
<dbReference type="Proteomes" id="UP000009046">
    <property type="component" value="Unassembled WGS sequence"/>
</dbReference>
<reference evidence="2" key="1">
    <citation type="submission" date="2007-04" db="EMBL/GenBank/DDBJ databases">
        <title>Annotation of Pediculus humanus corporis strain USDA.</title>
        <authorList>
            <person name="Kirkness E."/>
            <person name="Hannick L."/>
            <person name="Hass B."/>
            <person name="Bruggner R."/>
            <person name="Lawson D."/>
            <person name="Bidwell S."/>
            <person name="Joardar V."/>
            <person name="Caler E."/>
            <person name="Walenz B."/>
            <person name="Inman J."/>
            <person name="Schobel S."/>
            <person name="Galinsky K."/>
            <person name="Amedeo P."/>
            <person name="Strausberg R."/>
        </authorList>
    </citation>
    <scope>NUCLEOTIDE SEQUENCE</scope>
    <source>
        <strain evidence="2">USDA</strain>
    </source>
</reference>
<feature type="region of interest" description="Disordered" evidence="1">
    <location>
        <begin position="130"/>
        <end position="149"/>
    </location>
</feature>
<feature type="compositionally biased region" description="Basic and acidic residues" evidence="1">
    <location>
        <begin position="437"/>
        <end position="446"/>
    </location>
</feature>
<dbReference type="InParanoid" id="E0W0G8"/>
<gene>
    <name evidence="3" type="primary">8234643</name>
    <name evidence="2" type="ORF">Phum_PHUM551940</name>
</gene>
<proteinExistence type="predicted"/>
<dbReference type="HOGENOM" id="CLU_570265_0_0_1"/>
<feature type="region of interest" description="Disordered" evidence="1">
    <location>
        <begin position="88"/>
        <end position="114"/>
    </location>
</feature>
<feature type="region of interest" description="Disordered" evidence="1">
    <location>
        <begin position="302"/>
        <end position="324"/>
    </location>
</feature>
<dbReference type="GeneID" id="8234643"/>
<dbReference type="EMBL" id="AAZO01006709">
    <property type="status" value="NOT_ANNOTATED_CDS"/>
    <property type="molecule type" value="Genomic_DNA"/>
</dbReference>
<keyword evidence="4" id="KW-1185">Reference proteome</keyword>
<dbReference type="KEGG" id="phu:Phum_PHUM551940"/>
<feature type="compositionally biased region" description="Acidic residues" evidence="1">
    <location>
        <begin position="423"/>
        <end position="436"/>
    </location>
</feature>
<evidence type="ECO:0000313" key="3">
    <source>
        <dbReference type="EnsemblMetazoa" id="PHUM551940-PA"/>
    </source>
</evidence>
<evidence type="ECO:0000313" key="2">
    <source>
        <dbReference type="EMBL" id="EEB19124.1"/>
    </source>
</evidence>
<feature type="region of interest" description="Disordered" evidence="1">
    <location>
        <begin position="47"/>
        <end position="72"/>
    </location>
</feature>
<accession>E0W0G8</accession>
<reference evidence="3" key="3">
    <citation type="submission" date="2021-02" db="UniProtKB">
        <authorList>
            <consortium name="EnsemblMetazoa"/>
        </authorList>
    </citation>
    <scope>IDENTIFICATION</scope>
    <source>
        <strain evidence="3">USDA</strain>
    </source>
</reference>
<evidence type="ECO:0000313" key="4">
    <source>
        <dbReference type="Proteomes" id="UP000009046"/>
    </source>
</evidence>
<feature type="region of interest" description="Disordered" evidence="1">
    <location>
        <begin position="423"/>
        <end position="446"/>
    </location>
</feature>
<evidence type="ECO:0000256" key="1">
    <source>
        <dbReference type="SAM" id="MobiDB-lite"/>
    </source>
</evidence>
<reference evidence="2" key="2">
    <citation type="submission" date="2007-04" db="EMBL/GenBank/DDBJ databases">
        <title>The genome of the human body louse.</title>
        <authorList>
            <consortium name="The Human Body Louse Genome Consortium"/>
            <person name="Kirkness E."/>
            <person name="Walenz B."/>
            <person name="Hass B."/>
            <person name="Bruggner R."/>
            <person name="Strausberg R."/>
        </authorList>
    </citation>
    <scope>NUCLEOTIDE SEQUENCE</scope>
    <source>
        <strain evidence="2">USDA</strain>
    </source>
</reference>
<sequence length="479" mass="55207">METGKDENIVKMLKKNKNKITKLDFENCVVSGYKNETKGKRKLRARIVEDMKKFNETPTAPPPSPERDKKNVGKSPVLLLKMTSVCLKKGEESSSTSTTTKNNNNNNTNNSPVLYAKKKIFSPVLKIKMESTTPPKPSSSSSSSSSSPSLVYFHSKRKIVFDDGGERKICKYLKNNRRKRKKSGKIFPTFEFSNSNDTSAVESETFQRKHDEFEKFKMAETEDDIYTIGENVCSSFPVTDDDENDVIKEENKNTKSQKSDSFVQISSVESESFFDTHRTSQNISNRSLSSLSSNDCYHSMSIRRKADDGDDDNDNDKDKEETPEIIRKTKGNNNYVDTKKNVKRFGLITRLNVVLRKQSSETLLWKHEKDKKFKKKINSEERFVIKNFWNVGGNNHFVEQKIFLNDLNVNVLLNVVRAEMIDDSNDDDDDDDDDDDHDKYDEEEEKLKSFPVNENFQGNNFSLFNYFLDDSNHFSPYLF</sequence>